<gene>
    <name evidence="4" type="ORF">GSOID_T00011689001</name>
</gene>
<dbReference type="Pfam" id="PF00035">
    <property type="entry name" value="dsrm"/>
    <property type="match status" value="1"/>
</dbReference>
<feature type="region of interest" description="Disordered" evidence="2">
    <location>
        <begin position="501"/>
        <end position="533"/>
    </location>
</feature>
<dbReference type="PROSITE" id="PS50137">
    <property type="entry name" value="DS_RBD"/>
    <property type="match status" value="1"/>
</dbReference>
<evidence type="ECO:0000313" key="5">
    <source>
        <dbReference type="Proteomes" id="UP000001307"/>
    </source>
</evidence>
<protein>
    <recommendedName>
        <fullName evidence="3">DRBM domain-containing protein</fullName>
    </recommendedName>
</protein>
<dbReference type="OrthoDB" id="10435132at2759"/>
<sequence length="551" mass="60715">MSEQNKSKYPSWSDQYSTLVLIQLAKGTDWKSKFNLVDSKVGDEFKVTLENNGEIFEGIGSNKKKAEHRAAFNLLKTIKNLREVAKENSLQFLELSNKEGAGIVPDDIRIQSGPQGGFIATYRGRSDLEIHDSNKKVAKKLLVYELLASLWREMDATFAGVGQPNTPTSSPQRQVLRRPNPTPPIPIEIKPTVRENVAVLTQPNIRLTEAKPASSVNSTKIEFSSVSSSSVHSVQAQNHSTVSRVSSIKHKYPDWNTDYYVPILTALGTSVGNSDWKKALKLAHVPLNEGKFSAELVYNGTTYRGMGQGMKQATNDAAFHLVCLLDGLENFLENNCLAILESAVRHGCTIKKDLIELVQLSEKEFQCQYLGPGGIVVGGISKSKSEAKKNLIFKLLAPLWKSLNREIENARTQGRDQTALHTELDELESRRDEVEPHVYEESELGDYKTEAPKSADAIDNNLTDAIEKTREVLTNLELIKEQMGKNTGPSGDALPQAATVAPTSGYETGQDRSTAAKLGEDIPPVSSIDSKWCSSEMGINDSVSKIGSRRK</sequence>
<dbReference type="InParanoid" id="E4WXQ0"/>
<accession>E4WXQ0</accession>
<dbReference type="AlphaFoldDB" id="E4WXQ0"/>
<proteinExistence type="predicted"/>
<organism evidence="4">
    <name type="scientific">Oikopleura dioica</name>
    <name type="common">Tunicate</name>
    <dbReference type="NCBI Taxonomy" id="34765"/>
    <lineage>
        <taxon>Eukaryota</taxon>
        <taxon>Metazoa</taxon>
        <taxon>Chordata</taxon>
        <taxon>Tunicata</taxon>
        <taxon>Appendicularia</taxon>
        <taxon>Copelata</taxon>
        <taxon>Oikopleuridae</taxon>
        <taxon>Oikopleura</taxon>
    </lineage>
</organism>
<evidence type="ECO:0000259" key="3">
    <source>
        <dbReference type="PROSITE" id="PS50137"/>
    </source>
</evidence>
<feature type="compositionally biased region" description="Polar residues" evidence="2">
    <location>
        <begin position="163"/>
        <end position="173"/>
    </location>
</feature>
<dbReference type="Proteomes" id="UP000001307">
    <property type="component" value="Unassembled WGS sequence"/>
</dbReference>
<dbReference type="Gene3D" id="3.30.160.20">
    <property type="match status" value="1"/>
</dbReference>
<feature type="region of interest" description="Disordered" evidence="2">
    <location>
        <begin position="161"/>
        <end position="188"/>
    </location>
</feature>
<reference evidence="4" key="1">
    <citation type="journal article" date="2010" name="Science">
        <title>Plasticity of animal genome architecture unmasked by rapid evolution of a pelagic tunicate.</title>
        <authorList>
            <person name="Denoeud F."/>
            <person name="Henriet S."/>
            <person name="Mungpakdee S."/>
            <person name="Aury J.M."/>
            <person name="Da Silva C."/>
            <person name="Brinkmann H."/>
            <person name="Mikhaleva J."/>
            <person name="Olsen L.C."/>
            <person name="Jubin C."/>
            <person name="Canestro C."/>
            <person name="Bouquet J.M."/>
            <person name="Danks G."/>
            <person name="Poulain J."/>
            <person name="Campsteijn C."/>
            <person name="Adamski M."/>
            <person name="Cross I."/>
            <person name="Yadetie F."/>
            <person name="Muffato M."/>
            <person name="Louis A."/>
            <person name="Butcher S."/>
            <person name="Tsagkogeorga G."/>
            <person name="Konrad A."/>
            <person name="Singh S."/>
            <person name="Jensen M.F."/>
            <person name="Cong E.H."/>
            <person name="Eikeseth-Otteraa H."/>
            <person name="Noel B."/>
            <person name="Anthouard V."/>
            <person name="Porcel B.M."/>
            <person name="Kachouri-Lafond R."/>
            <person name="Nishino A."/>
            <person name="Ugolini M."/>
            <person name="Chourrout P."/>
            <person name="Nishida H."/>
            <person name="Aasland R."/>
            <person name="Huzurbazar S."/>
            <person name="Westhof E."/>
            <person name="Delsuc F."/>
            <person name="Lehrach H."/>
            <person name="Reinhardt R."/>
            <person name="Weissenbach J."/>
            <person name="Roy S.W."/>
            <person name="Artiguenave F."/>
            <person name="Postlethwait J.H."/>
            <person name="Manak J.R."/>
            <person name="Thompson E.M."/>
            <person name="Jaillon O."/>
            <person name="Du Pasquier L."/>
            <person name="Boudinot P."/>
            <person name="Liberles D.A."/>
            <person name="Volff J.N."/>
            <person name="Philippe H."/>
            <person name="Lenhard B."/>
            <person name="Roest Crollius H."/>
            <person name="Wincker P."/>
            <person name="Chourrout D."/>
        </authorList>
    </citation>
    <scope>NUCLEOTIDE SEQUENCE [LARGE SCALE GENOMIC DNA]</scope>
</reference>
<evidence type="ECO:0000256" key="1">
    <source>
        <dbReference type="PROSITE-ProRule" id="PRU00266"/>
    </source>
</evidence>
<feature type="compositionally biased region" description="Polar residues" evidence="2">
    <location>
        <begin position="501"/>
        <end position="513"/>
    </location>
</feature>
<dbReference type="SMART" id="SM00358">
    <property type="entry name" value="DSRM"/>
    <property type="match status" value="1"/>
</dbReference>
<keyword evidence="5" id="KW-1185">Reference proteome</keyword>
<dbReference type="CDD" id="cd00048">
    <property type="entry name" value="DSRM_SF"/>
    <property type="match status" value="1"/>
</dbReference>
<evidence type="ECO:0000256" key="2">
    <source>
        <dbReference type="SAM" id="MobiDB-lite"/>
    </source>
</evidence>
<keyword evidence="1" id="KW-0694">RNA-binding</keyword>
<dbReference type="SUPFAM" id="SSF54768">
    <property type="entry name" value="dsRNA-binding domain-like"/>
    <property type="match status" value="1"/>
</dbReference>
<name>E4WXQ0_OIKDI</name>
<dbReference type="InterPro" id="IPR014720">
    <property type="entry name" value="dsRBD_dom"/>
</dbReference>
<dbReference type="EMBL" id="FN653018">
    <property type="protein sequence ID" value="CBY22143.1"/>
    <property type="molecule type" value="Genomic_DNA"/>
</dbReference>
<feature type="region of interest" description="Disordered" evidence="2">
    <location>
        <begin position="427"/>
        <end position="448"/>
    </location>
</feature>
<dbReference type="GO" id="GO:0003723">
    <property type="term" value="F:RNA binding"/>
    <property type="evidence" value="ECO:0007669"/>
    <property type="project" value="UniProtKB-UniRule"/>
</dbReference>
<feature type="domain" description="DRBM" evidence="3">
    <location>
        <begin position="44"/>
        <end position="80"/>
    </location>
</feature>
<evidence type="ECO:0000313" key="4">
    <source>
        <dbReference type="EMBL" id="CBY22143.1"/>
    </source>
</evidence>